<dbReference type="GO" id="GO:0034220">
    <property type="term" value="P:monoatomic ion transmembrane transport"/>
    <property type="evidence" value="ECO:0007669"/>
    <property type="project" value="UniProtKB-KW"/>
</dbReference>
<dbReference type="InterPro" id="IPR000595">
    <property type="entry name" value="cNMP-bd_dom"/>
</dbReference>
<evidence type="ECO:0000256" key="2">
    <source>
        <dbReference type="ARBA" id="ARBA00023303"/>
    </source>
</evidence>
<comment type="caution">
    <text evidence="4">The sequence shown here is derived from an EMBL/GenBank/DDBJ whole genome shotgun (WGS) entry which is preliminary data.</text>
</comment>
<reference evidence="4 5" key="1">
    <citation type="submission" date="2018-10" db="EMBL/GenBank/DDBJ databases">
        <title>A high-quality apple genome assembly.</title>
        <authorList>
            <person name="Hu J."/>
        </authorList>
    </citation>
    <scope>NUCLEOTIDE SEQUENCE [LARGE SCALE GENOMIC DNA]</scope>
    <source>
        <strain evidence="5">cv. HFTH1</strain>
        <tissue evidence="4">Young leaf</tissue>
    </source>
</reference>
<evidence type="ECO:0000313" key="4">
    <source>
        <dbReference type="EMBL" id="RXI06063.1"/>
    </source>
</evidence>
<dbReference type="InterPro" id="IPR014710">
    <property type="entry name" value="RmlC-like_jellyroll"/>
</dbReference>
<keyword evidence="5" id="KW-1185">Reference proteome</keyword>
<dbReference type="SUPFAM" id="SSF51206">
    <property type="entry name" value="cAMP-binding domain-like"/>
    <property type="match status" value="1"/>
</dbReference>
<dbReference type="AlphaFoldDB" id="A0A498KL50"/>
<keyword evidence="1" id="KW-0406">Ion transport</keyword>
<protein>
    <recommendedName>
        <fullName evidence="3">Cyclic nucleotide-binding domain-containing protein</fullName>
    </recommendedName>
</protein>
<name>A0A498KL50_MALDO</name>
<dbReference type="EMBL" id="RDQH01000328">
    <property type="protein sequence ID" value="RXI06063.1"/>
    <property type="molecule type" value="Genomic_DNA"/>
</dbReference>
<keyword evidence="2" id="KW-0407">Ion channel</keyword>
<evidence type="ECO:0000313" key="5">
    <source>
        <dbReference type="Proteomes" id="UP000290289"/>
    </source>
</evidence>
<dbReference type="InterPro" id="IPR015943">
    <property type="entry name" value="WD40/YVTN_repeat-like_dom_sf"/>
</dbReference>
<keyword evidence="1" id="KW-1071">Ligand-gated ion channel</keyword>
<sequence>MQWYQKSAERRILRKKKEKTYPVLIEQTLIVPRHCVDSLKKVPIIGSIDKKGLKAISERLKPVIYNEDVRIIREGEPLRKMLFIWRGTTLTYTTSKGATNVCKCLEKNDFYGEELVIWALESASFSELPICTTTLVSQSKVEAFSITANDLKSVVAKFWLHFRRDLPHSQVECFAASSIQVAWHRYHTKKLRDQLAGTSGVFCSFFHTCSLSANMQAIARAGCTTCWNSRLRHPYHHKDIQDHIRSFGFSIFKGDASSSSSGPSMPAKVWQPGVDKLEEGEELQCDPSANNSLHAFHIGWPCLSCARWLMKDGCVNRMCAMTQNPHIRASWADTDHVQIQSLKND</sequence>
<accession>A0A498KL50</accession>
<evidence type="ECO:0000256" key="1">
    <source>
        <dbReference type="ARBA" id="ARBA00023286"/>
    </source>
</evidence>
<dbReference type="InterPro" id="IPR018490">
    <property type="entry name" value="cNMP-bd_dom_sf"/>
</dbReference>
<proteinExistence type="predicted"/>
<dbReference type="GO" id="GO:0016020">
    <property type="term" value="C:membrane"/>
    <property type="evidence" value="ECO:0007669"/>
    <property type="project" value="UniProtKB-SubCell"/>
</dbReference>
<dbReference type="Gene3D" id="2.60.120.10">
    <property type="entry name" value="Jelly Rolls"/>
    <property type="match status" value="1"/>
</dbReference>
<keyword evidence="1" id="KW-0813">Transport</keyword>
<gene>
    <name evidence="4" type="ORF">DVH24_018105</name>
</gene>
<dbReference type="Gene3D" id="2.130.10.10">
    <property type="entry name" value="YVTN repeat-like/Quinoprotein amine dehydrogenase"/>
    <property type="match status" value="1"/>
</dbReference>
<dbReference type="Proteomes" id="UP000290289">
    <property type="component" value="Chromosome 2"/>
</dbReference>
<dbReference type="PROSITE" id="PS50042">
    <property type="entry name" value="CNMP_BINDING_3"/>
    <property type="match status" value="1"/>
</dbReference>
<dbReference type="PANTHER" id="PTHR45651">
    <property type="entry name" value="CYCLIC NUCLEOTIDE-GATED ION CHANNEL 15-RELATED-RELATED"/>
    <property type="match status" value="1"/>
</dbReference>
<feature type="domain" description="Cyclic nucleotide-binding" evidence="3">
    <location>
        <begin position="44"/>
        <end position="155"/>
    </location>
</feature>
<evidence type="ECO:0000259" key="3">
    <source>
        <dbReference type="PROSITE" id="PS50042"/>
    </source>
</evidence>
<organism evidence="4 5">
    <name type="scientific">Malus domestica</name>
    <name type="common">Apple</name>
    <name type="synonym">Pyrus malus</name>
    <dbReference type="NCBI Taxonomy" id="3750"/>
    <lineage>
        <taxon>Eukaryota</taxon>
        <taxon>Viridiplantae</taxon>
        <taxon>Streptophyta</taxon>
        <taxon>Embryophyta</taxon>
        <taxon>Tracheophyta</taxon>
        <taxon>Spermatophyta</taxon>
        <taxon>Magnoliopsida</taxon>
        <taxon>eudicotyledons</taxon>
        <taxon>Gunneridae</taxon>
        <taxon>Pentapetalae</taxon>
        <taxon>rosids</taxon>
        <taxon>fabids</taxon>
        <taxon>Rosales</taxon>
        <taxon>Rosaceae</taxon>
        <taxon>Amygdaloideae</taxon>
        <taxon>Maleae</taxon>
        <taxon>Malus</taxon>
    </lineage>
</organism>
<dbReference type="PANTHER" id="PTHR45651:SF68">
    <property type="entry name" value="ION TRANSPORT DOMAIN-CONTAINING PROTEIN"/>
    <property type="match status" value="1"/>
</dbReference>